<organism evidence="1 2">
    <name type="scientific">Hibiscus sabdariffa</name>
    <name type="common">roselle</name>
    <dbReference type="NCBI Taxonomy" id="183260"/>
    <lineage>
        <taxon>Eukaryota</taxon>
        <taxon>Viridiplantae</taxon>
        <taxon>Streptophyta</taxon>
        <taxon>Embryophyta</taxon>
        <taxon>Tracheophyta</taxon>
        <taxon>Spermatophyta</taxon>
        <taxon>Magnoliopsida</taxon>
        <taxon>eudicotyledons</taxon>
        <taxon>Gunneridae</taxon>
        <taxon>Pentapetalae</taxon>
        <taxon>rosids</taxon>
        <taxon>malvids</taxon>
        <taxon>Malvales</taxon>
        <taxon>Malvaceae</taxon>
        <taxon>Malvoideae</taxon>
        <taxon>Hibiscus</taxon>
    </lineage>
</organism>
<dbReference type="Proteomes" id="UP001396334">
    <property type="component" value="Unassembled WGS sequence"/>
</dbReference>
<proteinExistence type="predicted"/>
<dbReference type="EMBL" id="JBBPBN010000054">
    <property type="protein sequence ID" value="KAK8990456.1"/>
    <property type="molecule type" value="Genomic_DNA"/>
</dbReference>
<evidence type="ECO:0000313" key="1">
    <source>
        <dbReference type="EMBL" id="KAK8990456.1"/>
    </source>
</evidence>
<protein>
    <submittedName>
        <fullName evidence="1">Uncharacterized protein</fullName>
    </submittedName>
</protein>
<evidence type="ECO:0000313" key="2">
    <source>
        <dbReference type="Proteomes" id="UP001396334"/>
    </source>
</evidence>
<comment type="caution">
    <text evidence="1">The sequence shown here is derived from an EMBL/GenBank/DDBJ whole genome shotgun (WGS) entry which is preliminary data.</text>
</comment>
<reference evidence="1 2" key="1">
    <citation type="journal article" date="2024" name="G3 (Bethesda)">
        <title>Genome assembly of Hibiscus sabdariffa L. provides insights into metabolisms of medicinal natural products.</title>
        <authorList>
            <person name="Kim T."/>
        </authorList>
    </citation>
    <scope>NUCLEOTIDE SEQUENCE [LARGE SCALE GENOMIC DNA]</scope>
    <source>
        <strain evidence="1">TK-2024</strain>
        <tissue evidence="1">Old leaves</tissue>
    </source>
</reference>
<keyword evidence="2" id="KW-1185">Reference proteome</keyword>
<gene>
    <name evidence="1" type="ORF">V6N11_009157</name>
</gene>
<sequence>MKEINKSVEIDTVPGREAHDVTSFKHYGAPLTIKENGSKPRLRILVKGRFEGQQLGTLAYVAHIGDVAPGIIMPTNLFVKMVDQTTDFEASRQTIGDLLLVDGGILSLVGQSKVEDLLMRKIIVGVVVYEGDIGEKPPAKEITRTCLNKREDFEAIPSTVSVIRGGAVRINVDGAFIPGSRAAAVGMVARNRHAWGTRLHGHSEQVECRVLGSFGCLDLADPDDPPVSRTPGLLHTAREQGCKSRCAVLGPLVFR</sequence>
<accession>A0ABR2PPS9</accession>
<name>A0ABR2PPS9_9ROSI</name>